<evidence type="ECO:0000256" key="7">
    <source>
        <dbReference type="ARBA" id="ARBA00023136"/>
    </source>
</evidence>
<evidence type="ECO:0000256" key="3">
    <source>
        <dbReference type="ARBA" id="ARBA00022448"/>
    </source>
</evidence>
<protein>
    <submittedName>
        <fullName evidence="9">ABC transporter ATP-binding protein</fullName>
    </submittedName>
</protein>
<dbReference type="GO" id="GO:0005886">
    <property type="term" value="C:plasma membrane"/>
    <property type="evidence" value="ECO:0007669"/>
    <property type="project" value="UniProtKB-SubCell"/>
</dbReference>
<dbReference type="EMBL" id="VDMN01000002">
    <property type="protein sequence ID" value="TNM63729.1"/>
    <property type="molecule type" value="Genomic_DNA"/>
</dbReference>
<name>A0A5C4XKM7_9HYPH</name>
<keyword evidence="3" id="KW-0813">Transport</keyword>
<dbReference type="FunFam" id="3.40.50.300:FF:000016">
    <property type="entry name" value="Oligopeptide ABC transporter ATP-binding component"/>
    <property type="match status" value="1"/>
</dbReference>
<keyword evidence="10" id="KW-1185">Reference proteome</keyword>
<keyword evidence="7" id="KW-0472">Membrane</keyword>
<evidence type="ECO:0000256" key="6">
    <source>
        <dbReference type="ARBA" id="ARBA00022840"/>
    </source>
</evidence>
<evidence type="ECO:0000259" key="8">
    <source>
        <dbReference type="PROSITE" id="PS50893"/>
    </source>
</evidence>
<dbReference type="Proteomes" id="UP000311605">
    <property type="component" value="Unassembled WGS sequence"/>
</dbReference>
<comment type="subcellular location">
    <subcellularLocation>
        <location evidence="1">Cell inner membrane</location>
        <topology evidence="1">Peripheral membrane protein</topology>
    </subcellularLocation>
</comment>
<feature type="domain" description="ABC transporter" evidence="8">
    <location>
        <begin position="13"/>
        <end position="261"/>
    </location>
</feature>
<dbReference type="InterPro" id="IPR013563">
    <property type="entry name" value="Oligopep_ABC_C"/>
</dbReference>
<sequence>MTDAISKTPLLAVRDLRVARQTETGEVEIVTGIDLTLNEGEVLGIVGESGCGKSVSMLSLLGILPPALRVSSGSAVFEGEDLFAQEESRLAKLRGSRIGFVFQDPMTSLNPVMTIGAQLSEPLRYHAGLGRKEAWAEAGRLLLLVGIPGGESRLSSYPHQLSGGMRQRVMIAMSIACRPSLLIADEPTTALDVTTQAQIVDLIFDIRRQFGLSVIWVSHDLALLSQIADRIAVFYSGRIVEEGTAEQICSAPVHPYTQALISSMPVANRGEGRRLKTIDGLPPDPARRPVGCAFAPRCERREARCLVAPPALLPMDGERRAACFVAHDEARELVR</sequence>
<dbReference type="OrthoDB" id="9815712at2"/>
<keyword evidence="4" id="KW-1003">Cell membrane</keyword>
<dbReference type="CDD" id="cd03257">
    <property type="entry name" value="ABC_NikE_OppD_transporters"/>
    <property type="match status" value="1"/>
</dbReference>
<dbReference type="InterPro" id="IPR050388">
    <property type="entry name" value="ABC_Ni/Peptide_Import"/>
</dbReference>
<dbReference type="InterPro" id="IPR027417">
    <property type="entry name" value="P-loop_NTPase"/>
</dbReference>
<evidence type="ECO:0000256" key="2">
    <source>
        <dbReference type="ARBA" id="ARBA00005417"/>
    </source>
</evidence>
<dbReference type="Pfam" id="PF08352">
    <property type="entry name" value="oligo_HPY"/>
    <property type="match status" value="1"/>
</dbReference>
<dbReference type="RefSeq" id="WP_139676636.1">
    <property type="nucleotide sequence ID" value="NZ_VDMN01000002.1"/>
</dbReference>
<dbReference type="GO" id="GO:0016887">
    <property type="term" value="F:ATP hydrolysis activity"/>
    <property type="evidence" value="ECO:0007669"/>
    <property type="project" value="InterPro"/>
</dbReference>
<dbReference type="GO" id="GO:0005524">
    <property type="term" value="F:ATP binding"/>
    <property type="evidence" value="ECO:0007669"/>
    <property type="project" value="UniProtKB-KW"/>
</dbReference>
<dbReference type="PROSITE" id="PS00211">
    <property type="entry name" value="ABC_TRANSPORTER_1"/>
    <property type="match status" value="1"/>
</dbReference>
<keyword evidence="5" id="KW-0547">Nucleotide-binding</keyword>
<dbReference type="PANTHER" id="PTHR43297">
    <property type="entry name" value="OLIGOPEPTIDE TRANSPORT ATP-BINDING PROTEIN APPD"/>
    <property type="match status" value="1"/>
</dbReference>
<dbReference type="AlphaFoldDB" id="A0A5C4XKM7"/>
<proteinExistence type="inferred from homology"/>
<evidence type="ECO:0000256" key="4">
    <source>
        <dbReference type="ARBA" id="ARBA00022475"/>
    </source>
</evidence>
<comment type="caution">
    <text evidence="9">The sequence shown here is derived from an EMBL/GenBank/DDBJ whole genome shotgun (WGS) entry which is preliminary data.</text>
</comment>
<accession>A0A5C4XKM7</accession>
<comment type="similarity">
    <text evidence="2">Belongs to the ABC transporter superfamily.</text>
</comment>
<reference evidence="9 10" key="1">
    <citation type="submission" date="2019-06" db="EMBL/GenBank/DDBJ databases">
        <title>The draft genome of Rhizobium smilacinae PTYR-5.</title>
        <authorList>
            <person name="Liu L."/>
            <person name="Li L."/>
            <person name="Zhang X."/>
        </authorList>
    </citation>
    <scope>NUCLEOTIDE SEQUENCE [LARGE SCALE GENOMIC DNA]</scope>
    <source>
        <strain evidence="9 10">PTYR-5</strain>
    </source>
</reference>
<dbReference type="SMART" id="SM00382">
    <property type="entry name" value="AAA"/>
    <property type="match status" value="1"/>
</dbReference>
<dbReference type="NCBIfam" id="TIGR01727">
    <property type="entry name" value="oligo_HPY"/>
    <property type="match status" value="1"/>
</dbReference>
<dbReference type="InterPro" id="IPR003439">
    <property type="entry name" value="ABC_transporter-like_ATP-bd"/>
</dbReference>
<dbReference type="InterPro" id="IPR003593">
    <property type="entry name" value="AAA+_ATPase"/>
</dbReference>
<organism evidence="9 10">
    <name type="scientific">Aliirhizobium smilacinae</name>
    <dbReference type="NCBI Taxonomy" id="1395944"/>
    <lineage>
        <taxon>Bacteria</taxon>
        <taxon>Pseudomonadati</taxon>
        <taxon>Pseudomonadota</taxon>
        <taxon>Alphaproteobacteria</taxon>
        <taxon>Hyphomicrobiales</taxon>
        <taxon>Rhizobiaceae</taxon>
        <taxon>Aliirhizobium</taxon>
    </lineage>
</organism>
<evidence type="ECO:0000256" key="1">
    <source>
        <dbReference type="ARBA" id="ARBA00004417"/>
    </source>
</evidence>
<dbReference type="GO" id="GO:0015833">
    <property type="term" value="P:peptide transport"/>
    <property type="evidence" value="ECO:0007669"/>
    <property type="project" value="InterPro"/>
</dbReference>
<keyword evidence="6 9" id="KW-0067">ATP-binding</keyword>
<evidence type="ECO:0000313" key="9">
    <source>
        <dbReference type="EMBL" id="TNM63729.1"/>
    </source>
</evidence>
<dbReference type="PANTHER" id="PTHR43297:SF2">
    <property type="entry name" value="DIPEPTIDE TRANSPORT ATP-BINDING PROTEIN DPPD"/>
    <property type="match status" value="1"/>
</dbReference>
<dbReference type="Pfam" id="PF00005">
    <property type="entry name" value="ABC_tran"/>
    <property type="match status" value="1"/>
</dbReference>
<dbReference type="SUPFAM" id="SSF52540">
    <property type="entry name" value="P-loop containing nucleoside triphosphate hydrolases"/>
    <property type="match status" value="1"/>
</dbReference>
<dbReference type="GO" id="GO:0055085">
    <property type="term" value="P:transmembrane transport"/>
    <property type="evidence" value="ECO:0007669"/>
    <property type="project" value="UniProtKB-ARBA"/>
</dbReference>
<evidence type="ECO:0000313" key="10">
    <source>
        <dbReference type="Proteomes" id="UP000311605"/>
    </source>
</evidence>
<gene>
    <name evidence="9" type="ORF">FHP24_13135</name>
</gene>
<evidence type="ECO:0000256" key="5">
    <source>
        <dbReference type="ARBA" id="ARBA00022741"/>
    </source>
</evidence>
<dbReference type="PROSITE" id="PS50893">
    <property type="entry name" value="ABC_TRANSPORTER_2"/>
    <property type="match status" value="1"/>
</dbReference>
<dbReference type="Gene3D" id="3.40.50.300">
    <property type="entry name" value="P-loop containing nucleotide triphosphate hydrolases"/>
    <property type="match status" value="1"/>
</dbReference>
<dbReference type="InterPro" id="IPR017871">
    <property type="entry name" value="ABC_transporter-like_CS"/>
</dbReference>